<protein>
    <recommendedName>
        <fullName evidence="3">PhiE125 gp8 family phage protein</fullName>
    </recommendedName>
</protein>
<name>A0A1H0SFG3_9HYPH</name>
<sequence>MSDQRDYAVVVPVVAASYLPVTVARAKERLHIDASDDDADLDRTIRAAIKAVESDTGQVLAAATFRLQRPVLGNPIRLPLYPIRDVESITYLDLDEVEQTVSPSDWYWLPSASGADVYFVDSYAAPQVAKRPDAVRVTFEAGYDDPNSASEADPRLVFDERAELAVLSHVGTSYAHRESVVVGSTPADMTPVYRALVQQLRIFR</sequence>
<gene>
    <name evidence="1" type="ORF">SAMN04488061_2874</name>
</gene>
<dbReference type="Gene3D" id="1.10.3230.30">
    <property type="entry name" value="Phage gp6-like head-tail connector protein"/>
    <property type="match status" value="1"/>
</dbReference>
<keyword evidence="2" id="KW-1185">Reference proteome</keyword>
<proteinExistence type="predicted"/>
<dbReference type="RefSeq" id="WP_090229684.1">
    <property type="nucleotide sequence ID" value="NZ_FNJC01000004.1"/>
</dbReference>
<reference evidence="1 2" key="1">
    <citation type="submission" date="2016-10" db="EMBL/GenBank/DDBJ databases">
        <authorList>
            <person name="Varghese N."/>
            <person name="Submissions S."/>
        </authorList>
    </citation>
    <scope>NUCLEOTIDE SEQUENCE [LARGE SCALE GENOMIC DNA]</scope>
    <source>
        <strain evidence="1 2">CGMCC 1.6497</strain>
    </source>
</reference>
<evidence type="ECO:0000313" key="1">
    <source>
        <dbReference type="EMBL" id="SDP40427.1"/>
    </source>
</evidence>
<evidence type="ECO:0008006" key="3">
    <source>
        <dbReference type="Google" id="ProtNLM"/>
    </source>
</evidence>
<dbReference type="Proteomes" id="UP000198795">
    <property type="component" value="Unassembled WGS sequence"/>
</dbReference>
<dbReference type="InterPro" id="IPR011738">
    <property type="entry name" value="Phage_CHP"/>
</dbReference>
<comment type="caution">
    <text evidence="1">The sequence shown here is derived from an EMBL/GenBank/DDBJ whole genome shotgun (WGS) entry which is preliminary data.</text>
</comment>
<dbReference type="NCBIfam" id="TIGR02215">
    <property type="entry name" value="phage_chp_gp8"/>
    <property type="match status" value="1"/>
</dbReference>
<organism evidence="1 2">
    <name type="scientific">Filomicrobium insigne</name>
    <dbReference type="NCBI Taxonomy" id="418854"/>
    <lineage>
        <taxon>Bacteria</taxon>
        <taxon>Pseudomonadati</taxon>
        <taxon>Pseudomonadota</taxon>
        <taxon>Alphaproteobacteria</taxon>
        <taxon>Hyphomicrobiales</taxon>
        <taxon>Hyphomicrobiaceae</taxon>
        <taxon>Filomicrobium</taxon>
    </lineage>
</organism>
<dbReference type="EMBL" id="FNJC01000004">
    <property type="protein sequence ID" value="SDP40427.1"/>
    <property type="molecule type" value="Genomic_DNA"/>
</dbReference>
<accession>A0A1H0SFG3</accession>
<evidence type="ECO:0000313" key="2">
    <source>
        <dbReference type="Proteomes" id="UP000198795"/>
    </source>
</evidence>